<evidence type="ECO:0000259" key="2">
    <source>
        <dbReference type="Pfam" id="PF01833"/>
    </source>
</evidence>
<keyword evidence="1" id="KW-0732">Signal</keyword>
<dbReference type="InterPro" id="IPR014867">
    <property type="entry name" value="Spore_coat_CotH_CotH2/3/7"/>
</dbReference>
<dbReference type="NCBIfam" id="TIGR03437">
    <property type="entry name" value="Soli_cterm"/>
    <property type="match status" value="1"/>
</dbReference>
<dbReference type="SUPFAM" id="SSF81296">
    <property type="entry name" value="E set domains"/>
    <property type="match status" value="1"/>
</dbReference>
<name>Q01ZB4_SOLUE</name>
<dbReference type="InterPro" id="IPR017803">
    <property type="entry name" value="CHP03437_C"/>
</dbReference>
<dbReference type="InterPro" id="IPR013783">
    <property type="entry name" value="Ig-like_fold"/>
</dbReference>
<dbReference type="AlphaFoldDB" id="Q01ZB4"/>
<evidence type="ECO:0000256" key="1">
    <source>
        <dbReference type="SAM" id="SignalP"/>
    </source>
</evidence>
<feature type="domain" description="IPT/TIG" evidence="2">
    <location>
        <begin position="448"/>
        <end position="515"/>
    </location>
</feature>
<dbReference type="PANTHER" id="PTHR40050:SF1">
    <property type="entry name" value="INNER SPORE COAT PROTEIN H"/>
    <property type="match status" value="1"/>
</dbReference>
<dbReference type="Pfam" id="PF01833">
    <property type="entry name" value="TIG"/>
    <property type="match status" value="1"/>
</dbReference>
<dbReference type="Gene3D" id="2.60.40.10">
    <property type="entry name" value="Immunoglobulins"/>
    <property type="match status" value="1"/>
</dbReference>
<accession>Q01ZB4</accession>
<proteinExistence type="predicted"/>
<dbReference type="eggNOG" id="COG5337">
    <property type="taxonomic scope" value="Bacteria"/>
</dbReference>
<dbReference type="PANTHER" id="PTHR40050">
    <property type="entry name" value="INNER SPORE COAT PROTEIN H"/>
    <property type="match status" value="1"/>
</dbReference>
<dbReference type="InterPro" id="IPR014756">
    <property type="entry name" value="Ig_E-set"/>
</dbReference>
<dbReference type="EMBL" id="CP000473">
    <property type="protein sequence ID" value="ABJ85001.1"/>
    <property type="molecule type" value="Genomic_DNA"/>
</dbReference>
<evidence type="ECO:0000313" key="3">
    <source>
        <dbReference type="EMBL" id="ABJ85001.1"/>
    </source>
</evidence>
<reference evidence="3" key="1">
    <citation type="submission" date="2006-10" db="EMBL/GenBank/DDBJ databases">
        <title>Complete sequence of Solibacter usitatus Ellin6076.</title>
        <authorList>
            <consortium name="US DOE Joint Genome Institute"/>
            <person name="Copeland A."/>
            <person name="Lucas S."/>
            <person name="Lapidus A."/>
            <person name="Barry K."/>
            <person name="Detter J.C."/>
            <person name="Glavina del Rio T."/>
            <person name="Hammon N."/>
            <person name="Israni S."/>
            <person name="Dalin E."/>
            <person name="Tice H."/>
            <person name="Pitluck S."/>
            <person name="Thompson L.S."/>
            <person name="Brettin T."/>
            <person name="Bruce D."/>
            <person name="Han C."/>
            <person name="Tapia R."/>
            <person name="Gilna P."/>
            <person name="Schmutz J."/>
            <person name="Larimer F."/>
            <person name="Land M."/>
            <person name="Hauser L."/>
            <person name="Kyrpides N."/>
            <person name="Mikhailova N."/>
            <person name="Janssen P.H."/>
            <person name="Kuske C.R."/>
            <person name="Richardson P."/>
        </authorList>
    </citation>
    <scope>NUCLEOTIDE SEQUENCE</scope>
    <source>
        <strain evidence="3">Ellin6076</strain>
    </source>
</reference>
<dbReference type="HOGENOM" id="CLU_424462_0_0_0"/>
<dbReference type="OrthoDB" id="8901262at2"/>
<feature type="chain" id="PRO_5004162887" evidence="1">
    <location>
        <begin position="20"/>
        <end position="645"/>
    </location>
</feature>
<feature type="signal peptide" evidence="1">
    <location>
        <begin position="1"/>
        <end position="19"/>
    </location>
</feature>
<gene>
    <name evidence="3" type="ordered locus">Acid_4036</name>
</gene>
<dbReference type="STRING" id="234267.Acid_4036"/>
<dbReference type="Pfam" id="PF08757">
    <property type="entry name" value="CotH"/>
    <property type="match status" value="1"/>
</dbReference>
<dbReference type="KEGG" id="sus:Acid_4036"/>
<protein>
    <submittedName>
        <fullName evidence="3">Spore coat assembly protein-like protein</fullName>
    </submittedName>
</protein>
<dbReference type="InterPro" id="IPR002909">
    <property type="entry name" value="IPT_dom"/>
</dbReference>
<organism evidence="3">
    <name type="scientific">Solibacter usitatus (strain Ellin6076)</name>
    <dbReference type="NCBI Taxonomy" id="234267"/>
    <lineage>
        <taxon>Bacteria</taxon>
        <taxon>Pseudomonadati</taxon>
        <taxon>Acidobacteriota</taxon>
        <taxon>Terriglobia</taxon>
        <taxon>Bryobacterales</taxon>
        <taxon>Solibacteraceae</taxon>
        <taxon>Candidatus Solibacter</taxon>
    </lineage>
</organism>
<sequence length="645" mass="68599" precursor="true">MQKQLLLAAAFLMPVAAMAQSPTAADLFDGTVLHEVRISMKAADWTALKAAYLTDTDFNVDSLQWKGAGNLTASVTNLTMHNRGHGSRSPIKPGLHVSFDGVVKGQTFLGLPALELKPNTQDPSMLHERISMLLFNRMGIPSSRETHTRFYVNGEYIGVYLLVEYPDAALLSRIFNETTGYLYNYVPGDWAGAAGGGWHFEYLGADLDKYASATVSTPFSPSNHTNAPDTVTLEKLFRVINQEPDASFVSAMTSEPQLGPLLDLKLFLTHIAVETYVADFDCILGDIFGANNFRFYRFVNKQLSQFIPWDKDNAFDWTQRPVLQNANQNVLMRRLMAIPEYKNYYFQALVKCSLLAGGAGGWMQQEAAREYKLIQQAAYDDPNKSYLNAGSLTPATNAQFDAAVAVVQGFATERTRFVLSDVAAQGYQFPTGAPALADGGVISAAVLGPVAAGGLASIYGSNMGNGDNTTVYVNGYAAPVFFASSGQFNIQVPWEANGLASFGMTVNGVASNIQTANVNTYSPAVFVLSATQAAITHVDGSLVSSSNPAAAGETVIVYGTGLGPVTGDMVTGKPASSTVLQPTSPTQATAKIGGINAAVSFSGLTPGFTGLYQVNVQVPQNVQAGASLVITIGGGSSPAVPISTR</sequence>
<dbReference type="InParanoid" id="Q01ZB4"/>